<organism evidence="2 3">
    <name type="scientific">Exophiala sideris</name>
    <dbReference type="NCBI Taxonomy" id="1016849"/>
    <lineage>
        <taxon>Eukaryota</taxon>
        <taxon>Fungi</taxon>
        <taxon>Dikarya</taxon>
        <taxon>Ascomycota</taxon>
        <taxon>Pezizomycotina</taxon>
        <taxon>Eurotiomycetes</taxon>
        <taxon>Chaetothyriomycetidae</taxon>
        <taxon>Chaetothyriales</taxon>
        <taxon>Herpotrichiellaceae</taxon>
        <taxon>Exophiala</taxon>
    </lineage>
</organism>
<evidence type="ECO:0000256" key="1">
    <source>
        <dbReference type="SAM" id="MobiDB-lite"/>
    </source>
</evidence>
<proteinExistence type="predicted"/>
<evidence type="ECO:0000313" key="2">
    <source>
        <dbReference type="EMBL" id="KIV80144.1"/>
    </source>
</evidence>
<dbReference type="Proteomes" id="UP000053599">
    <property type="component" value="Unassembled WGS sequence"/>
</dbReference>
<gene>
    <name evidence="2" type="ORF">PV11_07665</name>
</gene>
<feature type="region of interest" description="Disordered" evidence="1">
    <location>
        <begin position="1"/>
        <end position="38"/>
    </location>
</feature>
<feature type="region of interest" description="Disordered" evidence="1">
    <location>
        <begin position="90"/>
        <end position="109"/>
    </location>
</feature>
<accession>A0A0D1YGP2</accession>
<dbReference type="AlphaFoldDB" id="A0A0D1YGP2"/>
<reference evidence="2 3" key="1">
    <citation type="submission" date="2015-01" db="EMBL/GenBank/DDBJ databases">
        <title>The Genome Sequence of Exophiala sideris CBS121828.</title>
        <authorList>
            <consortium name="The Broad Institute Genomics Platform"/>
            <person name="Cuomo C."/>
            <person name="de Hoog S."/>
            <person name="Gorbushina A."/>
            <person name="Stielow B."/>
            <person name="Teixiera M."/>
            <person name="Abouelleil A."/>
            <person name="Chapman S.B."/>
            <person name="Priest M."/>
            <person name="Young S.K."/>
            <person name="Wortman J."/>
            <person name="Nusbaum C."/>
            <person name="Birren B."/>
        </authorList>
    </citation>
    <scope>NUCLEOTIDE SEQUENCE [LARGE SCALE GENOMIC DNA]</scope>
    <source>
        <strain evidence="2 3">CBS 121828</strain>
    </source>
</reference>
<dbReference type="EMBL" id="KN846953">
    <property type="protein sequence ID" value="KIV80144.1"/>
    <property type="molecule type" value="Genomic_DNA"/>
</dbReference>
<dbReference type="HOGENOM" id="CLU_2183965_0_0_1"/>
<protein>
    <submittedName>
        <fullName evidence="2">Uncharacterized protein</fullName>
    </submittedName>
</protein>
<feature type="compositionally biased region" description="Basic and acidic residues" evidence="1">
    <location>
        <begin position="97"/>
        <end position="109"/>
    </location>
</feature>
<sequence>MQHGQILVRDRQIPACNLQEKARPGKPKRKKRGSHRIIHPSWLSPGVCSIPIWINPSEVRKSHQPSENAIGLSEGLAKHGESRLLLANTVRSQDSNGRGEGERNCEIEG</sequence>
<evidence type="ECO:0000313" key="3">
    <source>
        <dbReference type="Proteomes" id="UP000053599"/>
    </source>
</evidence>
<name>A0A0D1YGP2_9EURO</name>
<feature type="compositionally biased region" description="Basic residues" evidence="1">
    <location>
        <begin position="24"/>
        <end position="38"/>
    </location>
</feature>